<protein>
    <submittedName>
        <fullName evidence="2">Uncharacterized protein</fullName>
    </submittedName>
</protein>
<feature type="region of interest" description="Disordered" evidence="1">
    <location>
        <begin position="103"/>
        <end position="160"/>
    </location>
</feature>
<proteinExistence type="predicted"/>
<dbReference type="eggNOG" id="ENOG502RMTT">
    <property type="taxonomic scope" value="Eukaryota"/>
</dbReference>
<dbReference type="InParanoid" id="C1E2G2"/>
<evidence type="ECO:0000313" key="2">
    <source>
        <dbReference type="EMBL" id="ACO61911.1"/>
    </source>
</evidence>
<dbReference type="EMBL" id="CP001324">
    <property type="protein sequence ID" value="ACO61911.1"/>
    <property type="molecule type" value="Genomic_DNA"/>
</dbReference>
<dbReference type="PANTHER" id="PTHR35791">
    <property type="entry name" value="UPF0754 MEMBRANE PROTEIN YHEB"/>
    <property type="match status" value="1"/>
</dbReference>
<dbReference type="AlphaFoldDB" id="C1E2G2"/>
<evidence type="ECO:0000256" key="1">
    <source>
        <dbReference type="SAM" id="MobiDB-lite"/>
    </source>
</evidence>
<reference evidence="2 3" key="1">
    <citation type="journal article" date="2009" name="Science">
        <title>Green evolution and dynamic adaptations revealed by genomes of the marine picoeukaryotes Micromonas.</title>
        <authorList>
            <person name="Worden A.Z."/>
            <person name="Lee J.H."/>
            <person name="Mock T."/>
            <person name="Rouze P."/>
            <person name="Simmons M.P."/>
            <person name="Aerts A.L."/>
            <person name="Allen A.E."/>
            <person name="Cuvelier M.L."/>
            <person name="Derelle E."/>
            <person name="Everett M.V."/>
            <person name="Foulon E."/>
            <person name="Grimwood J."/>
            <person name="Gundlach H."/>
            <person name="Henrissat B."/>
            <person name="Napoli C."/>
            <person name="McDonald S.M."/>
            <person name="Parker M.S."/>
            <person name="Rombauts S."/>
            <person name="Salamov A."/>
            <person name="Von Dassow P."/>
            <person name="Badger J.H."/>
            <person name="Coutinho P.M."/>
            <person name="Demir E."/>
            <person name="Dubchak I."/>
            <person name="Gentemann C."/>
            <person name="Eikrem W."/>
            <person name="Gready J.E."/>
            <person name="John U."/>
            <person name="Lanier W."/>
            <person name="Lindquist E.A."/>
            <person name="Lucas S."/>
            <person name="Mayer K.F."/>
            <person name="Moreau H."/>
            <person name="Not F."/>
            <person name="Otillar R."/>
            <person name="Panaud O."/>
            <person name="Pangilinan J."/>
            <person name="Paulsen I."/>
            <person name="Piegu B."/>
            <person name="Poliakov A."/>
            <person name="Robbens S."/>
            <person name="Schmutz J."/>
            <person name="Toulza E."/>
            <person name="Wyss T."/>
            <person name="Zelensky A."/>
            <person name="Zhou K."/>
            <person name="Armbrust E.V."/>
            <person name="Bhattacharya D."/>
            <person name="Goodenough U.W."/>
            <person name="Van de Peer Y."/>
            <person name="Grigoriev I.V."/>
        </authorList>
    </citation>
    <scope>NUCLEOTIDE SEQUENCE [LARGE SCALE GENOMIC DNA]</scope>
    <source>
        <strain evidence="3">RCC299 / NOUM17</strain>
    </source>
</reference>
<name>C1E2G2_MICCC</name>
<dbReference type="OrthoDB" id="410754at2759"/>
<dbReference type="RefSeq" id="XP_002500653.1">
    <property type="nucleotide sequence ID" value="XM_002500607.1"/>
</dbReference>
<accession>C1E2G2</accession>
<dbReference type="OMA" id="AVKMIFS"/>
<sequence length="595" mass="64795">MLAVAGSADIAYARHHVAPCRVVSRRVRVTTARRAVIQPSAKLNETAPTVDGSGGVERAGWTESGWCDPREAAGHTPAWRLTLGTALGVAAMVNIGRAQPAFAGTPSTSTISQQQPRSTDRWVGASRSGASNRAIAELSAKPQPAKASGKKGKGKADPAPVQQSWVQLKTAEAAVKFQAQWALYCAIPVVAGVVNWITNALAVKMIFSPEEYIGLNIKRWPDTPAGLIGWQGIVPCKVEKMSTTMVDLMTKRLLDVREVFGRLDKAKCGDLLTPGIDSIAGAVVNDVAKTKGGALAWVGDSGVLGAVPDPVVNWGRNLAREQGKELVAEVLGEMQARVPEVWDVKTQVVGAMCRDKKIIIELFQRCGKEEFVFIRRSGLYFGFLFGIIQMAQWLVWDPWWSLAVGGALVGYATDWLALKLMFEPVEPVKLPFGFVLHGAFIRRQQEVSGEFAALLRKRILTAELIWREILTAENTKKVFKEILERKTREQVAKARKTNKLICAAALAMGPKAWARCEDAVVARVAADLPSHLPSVYGYSDEALDLEETLKQKMQQLSGQEFEGVLHPVFQEDELTLILVGAFLGMVAGFAQAAFF</sequence>
<dbReference type="Proteomes" id="UP000002009">
    <property type="component" value="Chromosome 3"/>
</dbReference>
<gene>
    <name evidence="2" type="ORF">MICPUN_57227</name>
</gene>
<keyword evidence="3" id="KW-1185">Reference proteome</keyword>
<evidence type="ECO:0000313" key="3">
    <source>
        <dbReference type="Proteomes" id="UP000002009"/>
    </source>
</evidence>
<organism evidence="2 3">
    <name type="scientific">Micromonas commoda (strain RCC299 / NOUM17 / CCMP2709)</name>
    <name type="common">Picoplanktonic green alga</name>
    <dbReference type="NCBI Taxonomy" id="296587"/>
    <lineage>
        <taxon>Eukaryota</taxon>
        <taxon>Viridiplantae</taxon>
        <taxon>Chlorophyta</taxon>
        <taxon>Mamiellophyceae</taxon>
        <taxon>Mamiellales</taxon>
        <taxon>Mamiellaceae</taxon>
        <taxon>Micromonas</taxon>
    </lineage>
</organism>
<dbReference type="GeneID" id="8242268"/>
<dbReference type="KEGG" id="mis:MICPUN_57227"/>
<dbReference type="PANTHER" id="PTHR35791:SF1">
    <property type="entry name" value="UPF0754 MEMBRANE PROTEIN YHEB"/>
    <property type="match status" value="1"/>
</dbReference>
<feature type="compositionally biased region" description="Polar residues" evidence="1">
    <location>
        <begin position="105"/>
        <end position="117"/>
    </location>
</feature>